<dbReference type="AlphaFoldDB" id="A0A0E3W2N9"/>
<evidence type="ECO:0000313" key="2">
    <source>
        <dbReference type="Proteomes" id="UP000045545"/>
    </source>
</evidence>
<sequence>MTRKKYLFDANPFITANNTFYSFDIAPSFWQKLNELAERNLFSIIDRVYDELVFVNKEKPENEDELSFWIRTEYKGEVHTTRNIEVVNMYSQIIQKMTQDTPYMSHYSTSAKADFARGSNADAWLVAYAKIFNYTIVTFETYDPKNKKNIKIPVVCKEFGVDYINLHEFMRRMQMIL</sequence>
<protein>
    <submittedName>
        <fullName evidence="1">Uncharacterized conserved protein UCP008505</fullName>
    </submittedName>
</protein>
<reference evidence="1 2" key="1">
    <citation type="submission" date="2015-03" db="EMBL/GenBank/DDBJ databases">
        <authorList>
            <person name="Murphy D."/>
        </authorList>
    </citation>
    <scope>NUCLEOTIDE SEQUENCE [LARGE SCALE GENOMIC DNA]</scope>
    <source>
        <strain evidence="1 2">OL-4</strain>
    </source>
</reference>
<dbReference type="PIRSF" id="PIRSF008505">
    <property type="entry name" value="UCP008505"/>
    <property type="match status" value="1"/>
</dbReference>
<dbReference type="RefSeq" id="WP_046495435.1">
    <property type="nucleotide sequence ID" value="NZ_CGIH01000005.1"/>
</dbReference>
<dbReference type="STRING" id="690567.515"/>
<dbReference type="EMBL" id="CGIH01000005">
    <property type="protein sequence ID" value="CFX11751.1"/>
    <property type="molecule type" value="Genomic_DNA"/>
</dbReference>
<dbReference type="Proteomes" id="UP000045545">
    <property type="component" value="Unassembled WGS sequence"/>
</dbReference>
<gene>
    <name evidence="1" type="ORF">515</name>
</gene>
<accession>A0A0E3W2N9</accession>
<dbReference type="Pfam" id="PF14367">
    <property type="entry name" value="DUF4411"/>
    <property type="match status" value="1"/>
</dbReference>
<name>A0A0E3W2N9_9FIRM</name>
<dbReference type="InterPro" id="IPR016541">
    <property type="entry name" value="UCP008505"/>
</dbReference>
<proteinExistence type="predicted"/>
<keyword evidence="2" id="KW-1185">Reference proteome</keyword>
<evidence type="ECO:0000313" key="1">
    <source>
        <dbReference type="EMBL" id="CFX11751.1"/>
    </source>
</evidence>
<organism evidence="1 2">
    <name type="scientific">Syntrophomonas zehnderi OL-4</name>
    <dbReference type="NCBI Taxonomy" id="690567"/>
    <lineage>
        <taxon>Bacteria</taxon>
        <taxon>Bacillati</taxon>
        <taxon>Bacillota</taxon>
        <taxon>Clostridia</taxon>
        <taxon>Eubacteriales</taxon>
        <taxon>Syntrophomonadaceae</taxon>
        <taxon>Syntrophomonas</taxon>
    </lineage>
</organism>